<gene>
    <name evidence="2" type="ORF">LIER_24879</name>
</gene>
<evidence type="ECO:0000313" key="3">
    <source>
        <dbReference type="Proteomes" id="UP001454036"/>
    </source>
</evidence>
<organism evidence="2 3">
    <name type="scientific">Lithospermum erythrorhizon</name>
    <name type="common">Purple gromwell</name>
    <name type="synonym">Lithospermum officinale var. erythrorhizon</name>
    <dbReference type="NCBI Taxonomy" id="34254"/>
    <lineage>
        <taxon>Eukaryota</taxon>
        <taxon>Viridiplantae</taxon>
        <taxon>Streptophyta</taxon>
        <taxon>Embryophyta</taxon>
        <taxon>Tracheophyta</taxon>
        <taxon>Spermatophyta</taxon>
        <taxon>Magnoliopsida</taxon>
        <taxon>eudicotyledons</taxon>
        <taxon>Gunneridae</taxon>
        <taxon>Pentapetalae</taxon>
        <taxon>asterids</taxon>
        <taxon>lamiids</taxon>
        <taxon>Boraginales</taxon>
        <taxon>Boraginaceae</taxon>
        <taxon>Boraginoideae</taxon>
        <taxon>Lithospermeae</taxon>
        <taxon>Lithospermum</taxon>
    </lineage>
</organism>
<dbReference type="EMBL" id="BAABME010007338">
    <property type="protein sequence ID" value="GAA0170659.1"/>
    <property type="molecule type" value="Genomic_DNA"/>
</dbReference>
<comment type="caution">
    <text evidence="2">The sequence shown here is derived from an EMBL/GenBank/DDBJ whole genome shotgun (WGS) entry which is preliminary data.</text>
</comment>
<feature type="region of interest" description="Disordered" evidence="1">
    <location>
        <begin position="59"/>
        <end position="81"/>
    </location>
</feature>
<keyword evidence="3" id="KW-1185">Reference proteome</keyword>
<proteinExistence type="predicted"/>
<dbReference type="AlphaFoldDB" id="A0AAV3R2Q8"/>
<evidence type="ECO:0000256" key="1">
    <source>
        <dbReference type="SAM" id="MobiDB-lite"/>
    </source>
</evidence>
<dbReference type="Proteomes" id="UP001454036">
    <property type="component" value="Unassembled WGS sequence"/>
</dbReference>
<reference evidence="2 3" key="1">
    <citation type="submission" date="2024-01" db="EMBL/GenBank/DDBJ databases">
        <title>The complete chloroplast genome sequence of Lithospermum erythrorhizon: insights into the phylogenetic relationship among Boraginaceae species and the maternal lineages of purple gromwells.</title>
        <authorList>
            <person name="Okada T."/>
            <person name="Watanabe K."/>
        </authorList>
    </citation>
    <scope>NUCLEOTIDE SEQUENCE [LARGE SCALE GENOMIC DNA]</scope>
</reference>
<feature type="compositionally biased region" description="Acidic residues" evidence="1">
    <location>
        <begin position="62"/>
        <end position="73"/>
    </location>
</feature>
<accession>A0AAV3R2Q8</accession>
<sequence length="81" mass="8656">MLEPTIDDARKDPMVEGMDVDVPTTVDTEPLIAMAADGGVLPSVTNICVETTDIQEVTHEDADAEAVEDDVHDEAEGHGHE</sequence>
<evidence type="ECO:0000313" key="2">
    <source>
        <dbReference type="EMBL" id="GAA0170659.1"/>
    </source>
</evidence>
<protein>
    <submittedName>
        <fullName evidence="2">Uncharacterized protein</fullName>
    </submittedName>
</protein>
<name>A0AAV3R2Q8_LITER</name>